<keyword evidence="3" id="KW-1185">Reference proteome</keyword>
<sequence>MKTLFIPILSLFLISSSLANAQSAGDVMNIALKGDANTEQAAKLELIRILQERLNKLTVAQLNSRVLVSTGVKNYYKVGEILQMHDKMWGLRVQLTNEADALAKANPGFGEAGNNFVWTYMRQFNEAMSTAGAIKTQLGVLIKDGKPIALPPMPTFSISPASSVDDMVGSFSSTMNGIMASFGIKSQDDINNLSTDKKAAFDSAVAAAKADFEKNLKESMASTTKSSLTLLGNVVGTLVGIPGAGTLIAGLASGNTSAISGLVGSIVDKFAIPDEYYDSETLKLTDAERLKMIDELHTRISECFQKGMALRANMNSEVKKRYENITQSRNETILYGPKK</sequence>
<protein>
    <submittedName>
        <fullName evidence="2">Uncharacterized protein</fullName>
    </submittedName>
</protein>
<organism evidence="2 3">
    <name type="scientific">Spirosoma agri</name>
    <dbReference type="NCBI Taxonomy" id="1987381"/>
    <lineage>
        <taxon>Bacteria</taxon>
        <taxon>Pseudomonadati</taxon>
        <taxon>Bacteroidota</taxon>
        <taxon>Cytophagia</taxon>
        <taxon>Cytophagales</taxon>
        <taxon>Cytophagaceae</taxon>
        <taxon>Spirosoma</taxon>
    </lineage>
</organism>
<feature type="signal peptide" evidence="1">
    <location>
        <begin position="1"/>
        <end position="21"/>
    </location>
</feature>
<dbReference type="AlphaFoldDB" id="A0A6M0IQR6"/>
<name>A0A6M0IQR6_9BACT</name>
<reference evidence="2 3" key="1">
    <citation type="submission" date="2020-02" db="EMBL/GenBank/DDBJ databases">
        <title>Draft genome sequence of two Spirosoma agri KCTC 52727 and Spirosoma terrae KCTC 52035.</title>
        <authorList>
            <person name="Rojas J."/>
            <person name="Ambika Manirajan B."/>
            <person name="Ratering S."/>
            <person name="Suarez C."/>
            <person name="Schnell S."/>
        </authorList>
    </citation>
    <scope>NUCLEOTIDE SEQUENCE [LARGE SCALE GENOMIC DNA]</scope>
    <source>
        <strain evidence="2 3">KCTC 52727</strain>
    </source>
</reference>
<dbReference type="RefSeq" id="WP_164043946.1">
    <property type="nucleotide sequence ID" value="NZ_JAAGNZ010000006.1"/>
</dbReference>
<evidence type="ECO:0000313" key="3">
    <source>
        <dbReference type="Proteomes" id="UP000477386"/>
    </source>
</evidence>
<feature type="chain" id="PRO_5027097385" evidence="1">
    <location>
        <begin position="22"/>
        <end position="339"/>
    </location>
</feature>
<evidence type="ECO:0000313" key="2">
    <source>
        <dbReference type="EMBL" id="NEU70636.1"/>
    </source>
</evidence>
<keyword evidence="1" id="KW-0732">Signal</keyword>
<proteinExistence type="predicted"/>
<accession>A0A6M0IQR6</accession>
<dbReference type="EMBL" id="JAAGNZ010000006">
    <property type="protein sequence ID" value="NEU70636.1"/>
    <property type="molecule type" value="Genomic_DNA"/>
</dbReference>
<comment type="caution">
    <text evidence="2">The sequence shown here is derived from an EMBL/GenBank/DDBJ whole genome shotgun (WGS) entry which is preliminary data.</text>
</comment>
<dbReference type="Proteomes" id="UP000477386">
    <property type="component" value="Unassembled WGS sequence"/>
</dbReference>
<evidence type="ECO:0000256" key="1">
    <source>
        <dbReference type="SAM" id="SignalP"/>
    </source>
</evidence>
<gene>
    <name evidence="2" type="ORF">GK091_27470</name>
</gene>